<evidence type="ECO:0000313" key="13">
    <source>
        <dbReference type="EMBL" id="BCB27987.1"/>
    </source>
</evidence>
<dbReference type="EMBL" id="AP022853">
    <property type="protein sequence ID" value="BCB27987.1"/>
    <property type="molecule type" value="Genomic_DNA"/>
</dbReference>
<feature type="compositionally biased region" description="Pro residues" evidence="10">
    <location>
        <begin position="57"/>
        <end position="74"/>
    </location>
</feature>
<evidence type="ECO:0000259" key="12">
    <source>
        <dbReference type="PROSITE" id="PS52015"/>
    </source>
</evidence>
<dbReference type="GO" id="GO:0015031">
    <property type="term" value="P:protein transport"/>
    <property type="evidence" value="ECO:0007669"/>
    <property type="project" value="UniProtKB-KW"/>
</dbReference>
<reference evidence="14" key="1">
    <citation type="submission" date="2020-03" db="EMBL/GenBank/DDBJ databases">
        <title>Complete genome sequence of sulfur-oxidizing bacterium skT11.</title>
        <authorList>
            <person name="Kanda M."/>
            <person name="Kojima H."/>
            <person name="Fukui M."/>
        </authorList>
    </citation>
    <scope>NUCLEOTIDE SEQUENCE [LARGE SCALE GENOMIC DNA]</scope>
    <source>
        <strain evidence="14">skT11</strain>
    </source>
</reference>
<dbReference type="GO" id="GO:0005886">
    <property type="term" value="C:plasma membrane"/>
    <property type="evidence" value="ECO:0007669"/>
    <property type="project" value="UniProtKB-SubCell"/>
</dbReference>
<evidence type="ECO:0000256" key="2">
    <source>
        <dbReference type="ARBA" id="ARBA00006555"/>
    </source>
</evidence>
<organism evidence="13 14">
    <name type="scientific">Sulfurimicrobium lacus</name>
    <dbReference type="NCBI Taxonomy" id="2715678"/>
    <lineage>
        <taxon>Bacteria</taxon>
        <taxon>Pseudomonadati</taxon>
        <taxon>Pseudomonadota</taxon>
        <taxon>Betaproteobacteria</taxon>
        <taxon>Nitrosomonadales</taxon>
        <taxon>Sulfuricellaceae</taxon>
        <taxon>Sulfurimicrobium</taxon>
    </lineage>
</organism>
<keyword evidence="8 11" id="KW-1133">Transmembrane helix</keyword>
<proteinExistence type="inferred from homology"/>
<accession>A0A6F8VFV8</accession>
<feature type="domain" description="TonB C-terminal" evidence="12">
    <location>
        <begin position="143"/>
        <end position="236"/>
    </location>
</feature>
<evidence type="ECO:0000256" key="10">
    <source>
        <dbReference type="SAM" id="MobiDB-lite"/>
    </source>
</evidence>
<evidence type="ECO:0000256" key="8">
    <source>
        <dbReference type="ARBA" id="ARBA00022989"/>
    </source>
</evidence>
<dbReference type="SUPFAM" id="SSF74653">
    <property type="entry name" value="TolA/TonB C-terminal domain"/>
    <property type="match status" value="1"/>
</dbReference>
<evidence type="ECO:0000256" key="7">
    <source>
        <dbReference type="ARBA" id="ARBA00022927"/>
    </source>
</evidence>
<keyword evidence="6 11" id="KW-0812">Transmembrane</keyword>
<comment type="similarity">
    <text evidence="2">Belongs to the TonB family.</text>
</comment>
<evidence type="ECO:0000256" key="11">
    <source>
        <dbReference type="SAM" id="Phobius"/>
    </source>
</evidence>
<dbReference type="Proteomes" id="UP000502260">
    <property type="component" value="Chromosome"/>
</dbReference>
<dbReference type="GO" id="GO:0055085">
    <property type="term" value="P:transmembrane transport"/>
    <property type="evidence" value="ECO:0007669"/>
    <property type="project" value="InterPro"/>
</dbReference>
<dbReference type="RefSeq" id="WP_173066602.1">
    <property type="nucleotide sequence ID" value="NZ_AP022853.1"/>
</dbReference>
<evidence type="ECO:0000256" key="6">
    <source>
        <dbReference type="ARBA" id="ARBA00022692"/>
    </source>
</evidence>
<dbReference type="AlphaFoldDB" id="A0A6F8VFV8"/>
<sequence length="236" mass="25632">MTTATMPTMYDNREWVAQGGSLLLGLVLALAISKLAIQHEPMPVEAPIQITLSEPPLELPKPPPRVEPPKPIEQPKPQEHVQQKVAAEPIRQPIVTPIAAKPSPAPEANPVSVPDVPVSPVAKTLPKVEETPVVQRNAAAEGRFAQDVRTQIERKKIYPDSARDLGMSGVVEVVYVLDRTGKLMKADIASSSGFPTLDQAALRAVRAASFAAFPADAWVGENQKEFRTRLVFSVNY</sequence>
<dbReference type="PANTHER" id="PTHR33446">
    <property type="entry name" value="PROTEIN TONB-RELATED"/>
    <property type="match status" value="1"/>
</dbReference>
<dbReference type="PROSITE" id="PS52015">
    <property type="entry name" value="TONB_CTD"/>
    <property type="match status" value="1"/>
</dbReference>
<dbReference type="InterPro" id="IPR006260">
    <property type="entry name" value="TonB/TolA_C"/>
</dbReference>
<name>A0A6F8VFV8_9PROT</name>
<dbReference type="KEGG" id="slac:SKTS_28730"/>
<dbReference type="InterPro" id="IPR051045">
    <property type="entry name" value="TonB-dependent_transducer"/>
</dbReference>
<keyword evidence="7" id="KW-0653">Protein transport</keyword>
<evidence type="ECO:0000256" key="5">
    <source>
        <dbReference type="ARBA" id="ARBA00022519"/>
    </source>
</evidence>
<evidence type="ECO:0000313" key="14">
    <source>
        <dbReference type="Proteomes" id="UP000502260"/>
    </source>
</evidence>
<protein>
    <recommendedName>
        <fullName evidence="12">TonB C-terminal domain-containing protein</fullName>
    </recommendedName>
</protein>
<keyword evidence="9 11" id="KW-0472">Membrane</keyword>
<dbReference type="Pfam" id="PF03544">
    <property type="entry name" value="TonB_C"/>
    <property type="match status" value="1"/>
</dbReference>
<dbReference type="InterPro" id="IPR037682">
    <property type="entry name" value="TonB_C"/>
</dbReference>
<keyword evidence="4" id="KW-1003">Cell membrane</keyword>
<dbReference type="NCBIfam" id="TIGR01352">
    <property type="entry name" value="tonB_Cterm"/>
    <property type="match status" value="1"/>
</dbReference>
<feature type="transmembrane region" description="Helical" evidence="11">
    <location>
        <begin position="15"/>
        <end position="32"/>
    </location>
</feature>
<evidence type="ECO:0000256" key="1">
    <source>
        <dbReference type="ARBA" id="ARBA00004383"/>
    </source>
</evidence>
<gene>
    <name evidence="13" type="ORF">SKTS_28730</name>
</gene>
<dbReference type="Gene3D" id="3.30.1150.10">
    <property type="match status" value="1"/>
</dbReference>
<keyword evidence="14" id="KW-1185">Reference proteome</keyword>
<comment type="subcellular location">
    <subcellularLocation>
        <location evidence="1">Cell inner membrane</location>
        <topology evidence="1">Single-pass membrane protein</topology>
        <orientation evidence="1">Periplasmic side</orientation>
    </subcellularLocation>
</comment>
<evidence type="ECO:0000256" key="9">
    <source>
        <dbReference type="ARBA" id="ARBA00023136"/>
    </source>
</evidence>
<evidence type="ECO:0000256" key="4">
    <source>
        <dbReference type="ARBA" id="ARBA00022475"/>
    </source>
</evidence>
<evidence type="ECO:0000256" key="3">
    <source>
        <dbReference type="ARBA" id="ARBA00022448"/>
    </source>
</evidence>
<keyword evidence="3" id="KW-0813">Transport</keyword>
<keyword evidence="5" id="KW-0997">Cell inner membrane</keyword>
<feature type="region of interest" description="Disordered" evidence="10">
    <location>
        <begin position="55"/>
        <end position="81"/>
    </location>
</feature>